<sequence>MRYEHCEFNEVSLFTKPISDLFKSNTEDAINELNQIPEKQLFSINEEEYLKKLVSDYLIDYPSVNFESVTQNSKYSEYGNTIEDKNILCVMFYVEYDGWFNNFQYRASDFNGFNEPVNLLKKNSYPKKEVVFEIIDTEYNPESVKEKYIAIKSTFEENYPKILKEIEGYNSKLEETLTPVLKEKIERVNRIKNMDDVLGIPKRK</sequence>
<name>A0A7J9NY82_METMI</name>
<dbReference type="RefSeq" id="WP_181503908.1">
    <property type="nucleotide sequence ID" value="NZ_JACDUK010000001.1"/>
</dbReference>
<dbReference type="EMBL" id="JACDUK010000001">
    <property type="protein sequence ID" value="MBA2852669.1"/>
    <property type="molecule type" value="Genomic_DNA"/>
</dbReference>
<evidence type="ECO:0000313" key="1">
    <source>
        <dbReference type="EMBL" id="MBA2852669.1"/>
    </source>
</evidence>
<evidence type="ECO:0000313" key="2">
    <source>
        <dbReference type="Proteomes" id="UP000522365"/>
    </source>
</evidence>
<comment type="caution">
    <text evidence="1">The sequence shown here is derived from an EMBL/GenBank/DDBJ whole genome shotgun (WGS) entry which is preliminary data.</text>
</comment>
<protein>
    <submittedName>
        <fullName evidence="1">Uncharacterized protein</fullName>
    </submittedName>
</protein>
<dbReference type="Proteomes" id="UP000522365">
    <property type="component" value="Unassembled WGS sequence"/>
</dbReference>
<gene>
    <name evidence="1" type="ORF">HNP89_000606</name>
</gene>
<dbReference type="AlphaFoldDB" id="A0A7J9NY82"/>
<organism evidence="1 2">
    <name type="scientific">Methanococcus maripaludis</name>
    <name type="common">Methanococcus deltae</name>
    <dbReference type="NCBI Taxonomy" id="39152"/>
    <lineage>
        <taxon>Archaea</taxon>
        <taxon>Methanobacteriati</taxon>
        <taxon>Methanobacteriota</taxon>
        <taxon>Methanomada group</taxon>
        <taxon>Methanococci</taxon>
        <taxon>Methanococcales</taxon>
        <taxon>Methanococcaceae</taxon>
        <taxon>Methanococcus</taxon>
    </lineage>
</organism>
<reference evidence="1 2" key="1">
    <citation type="submission" date="2020-07" db="EMBL/GenBank/DDBJ databases">
        <title>Genomic Encyclopedia of Type Strains, Phase IV (KMG-V): Genome sequencing to study the core and pangenomes of soil and plant-associated prokaryotes.</title>
        <authorList>
            <person name="Whitman W."/>
        </authorList>
    </citation>
    <scope>NUCLEOTIDE SEQUENCE [LARGE SCALE GENOMIC DNA]</scope>
    <source>
        <strain evidence="1 2">S1</strain>
    </source>
</reference>
<proteinExistence type="predicted"/>
<accession>A0A7J9NY82</accession>